<evidence type="ECO:0000256" key="1">
    <source>
        <dbReference type="SAM" id="MobiDB-lite"/>
    </source>
</evidence>
<dbReference type="Proteomes" id="UP001567538">
    <property type="component" value="Unassembled WGS sequence"/>
</dbReference>
<comment type="caution">
    <text evidence="2">The sequence shown here is derived from an EMBL/GenBank/DDBJ whole genome shotgun (WGS) entry which is preliminary data.</text>
</comment>
<reference evidence="2 3" key="1">
    <citation type="submission" date="2024-06" db="EMBL/GenBank/DDBJ databases">
        <title>A chromosome level genome sequence of Diviner's sage (Salvia divinorum).</title>
        <authorList>
            <person name="Ford S.A."/>
            <person name="Ro D.-K."/>
            <person name="Ness R.W."/>
            <person name="Phillips M.A."/>
        </authorList>
    </citation>
    <scope>NUCLEOTIDE SEQUENCE [LARGE SCALE GENOMIC DNA]</scope>
    <source>
        <strain evidence="2">SAF-2024a</strain>
        <tissue evidence="2">Leaf</tissue>
    </source>
</reference>
<dbReference type="AlphaFoldDB" id="A0ABD1GMQ7"/>
<evidence type="ECO:0000313" key="3">
    <source>
        <dbReference type="Proteomes" id="UP001567538"/>
    </source>
</evidence>
<dbReference type="EMBL" id="JBEAFC010000008">
    <property type="protein sequence ID" value="KAL1544985.1"/>
    <property type="molecule type" value="Genomic_DNA"/>
</dbReference>
<gene>
    <name evidence="2" type="ORF">AAHA92_21765</name>
</gene>
<proteinExistence type="predicted"/>
<accession>A0ABD1GMQ7</accession>
<name>A0ABD1GMQ7_SALDI</name>
<organism evidence="2 3">
    <name type="scientific">Salvia divinorum</name>
    <name type="common">Maria pastora</name>
    <name type="synonym">Diviner's sage</name>
    <dbReference type="NCBI Taxonomy" id="28513"/>
    <lineage>
        <taxon>Eukaryota</taxon>
        <taxon>Viridiplantae</taxon>
        <taxon>Streptophyta</taxon>
        <taxon>Embryophyta</taxon>
        <taxon>Tracheophyta</taxon>
        <taxon>Spermatophyta</taxon>
        <taxon>Magnoliopsida</taxon>
        <taxon>eudicotyledons</taxon>
        <taxon>Gunneridae</taxon>
        <taxon>Pentapetalae</taxon>
        <taxon>asterids</taxon>
        <taxon>lamiids</taxon>
        <taxon>Lamiales</taxon>
        <taxon>Lamiaceae</taxon>
        <taxon>Nepetoideae</taxon>
        <taxon>Mentheae</taxon>
        <taxon>Salviinae</taxon>
        <taxon>Salvia</taxon>
        <taxon>Salvia subgen. Calosphace</taxon>
    </lineage>
</organism>
<feature type="region of interest" description="Disordered" evidence="1">
    <location>
        <begin position="1"/>
        <end position="55"/>
    </location>
</feature>
<sequence length="84" mass="9590">MSRPPPDTARHPSRRFLRTRLSLLDGRSPHSSRRLVHPSYSRSSRRGRGPASTRSCSLARIAVVVRRQSEEIAKFLSKRAKNHC</sequence>
<evidence type="ECO:0000313" key="2">
    <source>
        <dbReference type="EMBL" id="KAL1544985.1"/>
    </source>
</evidence>
<protein>
    <submittedName>
        <fullName evidence="2">Uncharacterized protein</fullName>
    </submittedName>
</protein>
<keyword evidence="3" id="KW-1185">Reference proteome</keyword>